<gene>
    <name evidence="2" type="ORF">EZ315_07570</name>
</gene>
<comment type="caution">
    <text evidence="2">The sequence shown here is derived from an EMBL/GenBank/DDBJ whole genome shotgun (WGS) entry which is preliminary data.</text>
</comment>
<dbReference type="GeneID" id="82149647"/>
<sequence>MKEVIISTEAVNSYGTRVLTSGIDLEQFKRNPVLLWMHRRAFDGQSMPIGKIDNLRVEEGKLIGTPVFDQNDDFARKIESKWESGFLRMASAALEPTEVNPDPALALEGQTRATVTRCKLIEVSIVDIGGNDEALQLCGADGKQLKLAAGEDAPALPLLKLNEPKPSPENEPGEGEEPESGRQINNNNLIKNQKTAMNKDQLILLGLPEDASDEQVTAALQLMKTKADSAETLQLASVTQYVDQAIADRKILAAQREHYIKLGKAAGAEMLADTFKAMPGQQKPTDTLNLNKQSAPGAGEQPKKYTKLSEVPQSELIALRKDQPAEYMRLYKEEYGVDCPPLSE</sequence>
<evidence type="ECO:0000256" key="1">
    <source>
        <dbReference type="SAM" id="MobiDB-lite"/>
    </source>
</evidence>
<dbReference type="EMBL" id="SJSA01000001">
    <property type="protein sequence ID" value="TGG40539.1"/>
    <property type="molecule type" value="Genomic_DNA"/>
</dbReference>
<reference evidence="2 3" key="1">
    <citation type="submission" date="2019-02" db="EMBL/GenBank/DDBJ databases">
        <title>Isolation and identification of novel species under the genus Muribaculum.</title>
        <authorList>
            <person name="Miyake S."/>
            <person name="Ding Y."/>
            <person name="Low A."/>
            <person name="Soh M."/>
            <person name="Seedorf H."/>
        </authorList>
    </citation>
    <scope>NUCLEOTIDE SEQUENCE [LARGE SCALE GENOMIC DNA]</scope>
    <source>
        <strain evidence="2 3">TLL-A3</strain>
    </source>
</reference>
<keyword evidence="3" id="KW-1185">Reference proteome</keyword>
<dbReference type="RefSeq" id="WP_135471545.1">
    <property type="nucleotide sequence ID" value="NZ_SJSA01000001.1"/>
</dbReference>
<evidence type="ECO:0000313" key="2">
    <source>
        <dbReference type="EMBL" id="TGG40539.1"/>
    </source>
</evidence>
<protein>
    <recommendedName>
        <fullName evidence="4">Peptidase</fullName>
    </recommendedName>
</protein>
<proteinExistence type="predicted"/>
<evidence type="ECO:0008006" key="4">
    <source>
        <dbReference type="Google" id="ProtNLM"/>
    </source>
</evidence>
<evidence type="ECO:0000313" key="3">
    <source>
        <dbReference type="Proteomes" id="UP000297635"/>
    </source>
</evidence>
<accession>A0A4Z0V5M1</accession>
<feature type="region of interest" description="Disordered" evidence="1">
    <location>
        <begin position="156"/>
        <end position="184"/>
    </location>
</feature>
<name>A0A4Z0V5M1_9BACT</name>
<dbReference type="AlphaFoldDB" id="A0A4Z0V5M1"/>
<organism evidence="2 3">
    <name type="scientific">Duncaniella freteri</name>
    <dbReference type="NCBI Taxonomy" id="2530391"/>
    <lineage>
        <taxon>Bacteria</taxon>
        <taxon>Pseudomonadati</taxon>
        <taxon>Bacteroidota</taxon>
        <taxon>Bacteroidia</taxon>
        <taxon>Bacteroidales</taxon>
        <taxon>Muribaculaceae</taxon>
        <taxon>Duncaniella</taxon>
    </lineage>
</organism>
<dbReference type="Proteomes" id="UP000297635">
    <property type="component" value="Unassembled WGS sequence"/>
</dbReference>